<dbReference type="Pfam" id="PF00672">
    <property type="entry name" value="HAMP"/>
    <property type="match status" value="1"/>
</dbReference>
<dbReference type="EMBL" id="LDPZ01000005">
    <property type="protein sequence ID" value="KTQ98012.1"/>
    <property type="molecule type" value="Genomic_DNA"/>
</dbReference>
<feature type="region of interest" description="Disordered" evidence="5">
    <location>
        <begin position="401"/>
        <end position="429"/>
    </location>
</feature>
<protein>
    <recommendedName>
        <fullName evidence="11">Chemotaxis protein</fullName>
    </recommendedName>
</protein>
<dbReference type="CDD" id="cd06225">
    <property type="entry name" value="HAMP"/>
    <property type="match status" value="1"/>
</dbReference>
<dbReference type="PANTHER" id="PTHR43531:SF11">
    <property type="entry name" value="METHYL-ACCEPTING CHEMOTAXIS PROTEIN 3"/>
    <property type="match status" value="1"/>
</dbReference>
<feature type="domain" description="Methyl-accepting transducer" evidence="7">
    <location>
        <begin position="396"/>
        <end position="611"/>
    </location>
</feature>
<comment type="caution">
    <text evidence="9">The sequence shown here is derived from an EMBL/GenBank/DDBJ whole genome shotgun (WGS) entry which is preliminary data.</text>
</comment>
<organism evidence="9 10">
    <name type="scientific">Aureimonas ureilytica</name>
    <dbReference type="NCBI Taxonomy" id="401562"/>
    <lineage>
        <taxon>Bacteria</taxon>
        <taxon>Pseudomonadati</taxon>
        <taxon>Pseudomonadota</taxon>
        <taxon>Alphaproteobacteria</taxon>
        <taxon>Hyphomicrobiales</taxon>
        <taxon>Aurantimonadaceae</taxon>
        <taxon>Aureimonas</taxon>
    </lineage>
</organism>
<keyword evidence="6" id="KW-0812">Transmembrane</keyword>
<sequence>MRVSVKAKLGVSFAAVLAMLGGAGYLGVSRLGYANEAMKGFASGPYEASLNLGQATQAMQGIGNSLNALVMVNDLELKAGREKSMIEARETILSILKAYRAGLGTQANEAKTQADQAQAAFDEWWVTARQTIDLSKQNSVSRALDLEATTGRTMGDALVAAVGKTAGSMAAARYDGPARAILVDLLPELERLRFLMISAVAENKKDRLAQLQTEFDATLTRVDERMRSYASLAASTPYGAEAKASLDHWTGFVPVLKEIFTMGSVNTDAQAVEIAVTKIRPQTLALVQSFQDMIASESRKAEAMRTDIEDTYLSTRTLLTALVLAALLVGAGAASWMALSISRGLRRAVDLSEAIGAGDVSQRVEAKGSDEVGELLRSMNRMGEKLSTIVVDIRTSATQVASGSTQSAATAEQLSSGSTEQAAASEQASAAVEEMTANIRQNAENASQTEKMANISAVSAQKSREAIAGSLQAMETIADKVRVVQEIARQTDLLALNAAIEAARAGAHGKGFAVVASEVRKLAERSQAAAAEISDLSAGTLQVAQDAGRMFNDLVPDIQRTAELVSEISSACREQSVGIEQINQAIQQLDQVTQSNAGASNEMAATARQLSAEASSLADGVAFFKVGGEMRRGAPEGAKPAAAPKPSRQETVRALRTRVKAFGETHVQPARAPANQSAGFAMDMGGDDTFERLSA</sequence>
<dbReference type="InterPro" id="IPR004089">
    <property type="entry name" value="MCPsignal_dom"/>
</dbReference>
<evidence type="ECO:0000313" key="10">
    <source>
        <dbReference type="Proteomes" id="UP000078272"/>
    </source>
</evidence>
<dbReference type="PROSITE" id="PS50111">
    <property type="entry name" value="CHEMOTAXIS_TRANSDUC_2"/>
    <property type="match status" value="1"/>
</dbReference>
<dbReference type="GO" id="GO:0005886">
    <property type="term" value="C:plasma membrane"/>
    <property type="evidence" value="ECO:0007669"/>
    <property type="project" value="TreeGrafter"/>
</dbReference>
<dbReference type="STRING" id="401562.NS365_15775"/>
<dbReference type="Proteomes" id="UP000078272">
    <property type="component" value="Unassembled WGS sequence"/>
</dbReference>
<dbReference type="SMART" id="SM00283">
    <property type="entry name" value="MA"/>
    <property type="match status" value="1"/>
</dbReference>
<proteinExistence type="inferred from homology"/>
<feature type="region of interest" description="Disordered" evidence="5">
    <location>
        <begin position="632"/>
        <end position="651"/>
    </location>
</feature>
<evidence type="ECO:0000256" key="5">
    <source>
        <dbReference type="SAM" id="MobiDB-lite"/>
    </source>
</evidence>
<keyword evidence="6" id="KW-1133">Transmembrane helix</keyword>
<evidence type="ECO:0000259" key="7">
    <source>
        <dbReference type="PROSITE" id="PS50111"/>
    </source>
</evidence>
<dbReference type="PROSITE" id="PS50885">
    <property type="entry name" value="HAMP"/>
    <property type="match status" value="1"/>
</dbReference>
<feature type="transmembrane region" description="Helical" evidence="6">
    <location>
        <begin position="318"/>
        <end position="339"/>
    </location>
</feature>
<evidence type="ECO:0000256" key="2">
    <source>
        <dbReference type="ARBA" id="ARBA00022500"/>
    </source>
</evidence>
<accession>A0A175RF44</accession>
<dbReference type="SMART" id="SM00304">
    <property type="entry name" value="HAMP"/>
    <property type="match status" value="1"/>
</dbReference>
<dbReference type="PATRIC" id="fig|401562.3.peg.3656"/>
<dbReference type="PANTHER" id="PTHR43531">
    <property type="entry name" value="PROTEIN ICFG"/>
    <property type="match status" value="1"/>
</dbReference>
<feature type="compositionally biased region" description="Polar residues" evidence="5">
    <location>
        <begin position="401"/>
        <end position="414"/>
    </location>
</feature>
<evidence type="ECO:0000259" key="8">
    <source>
        <dbReference type="PROSITE" id="PS50885"/>
    </source>
</evidence>
<reference evidence="9 10" key="1">
    <citation type="journal article" date="2016" name="Front. Microbiol.">
        <title>Genomic Resource of Rice Seed Associated Bacteria.</title>
        <authorList>
            <person name="Midha S."/>
            <person name="Bansal K."/>
            <person name="Sharma S."/>
            <person name="Kumar N."/>
            <person name="Patil P.P."/>
            <person name="Chaudhry V."/>
            <person name="Patil P.B."/>
        </authorList>
    </citation>
    <scope>NUCLEOTIDE SEQUENCE [LARGE SCALE GENOMIC DNA]</scope>
    <source>
        <strain evidence="9 10">NS226</strain>
    </source>
</reference>
<evidence type="ECO:0000256" key="4">
    <source>
        <dbReference type="PROSITE-ProRule" id="PRU00284"/>
    </source>
</evidence>
<evidence type="ECO:0000313" key="9">
    <source>
        <dbReference type="EMBL" id="KTQ98012.1"/>
    </source>
</evidence>
<dbReference type="RefSeq" id="WP_058633645.1">
    <property type="nucleotide sequence ID" value="NZ_LDPZ01000005.1"/>
</dbReference>
<comment type="subcellular location">
    <subcellularLocation>
        <location evidence="1">Membrane</location>
    </subcellularLocation>
</comment>
<dbReference type="InterPro" id="IPR003660">
    <property type="entry name" value="HAMP_dom"/>
</dbReference>
<feature type="compositionally biased region" description="Low complexity" evidence="5">
    <location>
        <begin position="635"/>
        <end position="646"/>
    </location>
</feature>
<dbReference type="FunFam" id="1.10.287.950:FF:000001">
    <property type="entry name" value="Methyl-accepting chemotaxis sensory transducer"/>
    <property type="match status" value="1"/>
</dbReference>
<gene>
    <name evidence="9" type="ORF">NS226_02605</name>
</gene>
<keyword evidence="2" id="KW-0145">Chemotaxis</keyword>
<comment type="similarity">
    <text evidence="3">Belongs to the methyl-accepting chemotaxis (MCP) protein family.</text>
</comment>
<evidence type="ECO:0000256" key="1">
    <source>
        <dbReference type="ARBA" id="ARBA00004370"/>
    </source>
</evidence>
<dbReference type="Pfam" id="PF00015">
    <property type="entry name" value="MCPsignal"/>
    <property type="match status" value="1"/>
</dbReference>
<dbReference type="InterPro" id="IPR051310">
    <property type="entry name" value="MCP_chemotaxis"/>
</dbReference>
<dbReference type="GO" id="GO:0007165">
    <property type="term" value="P:signal transduction"/>
    <property type="evidence" value="ECO:0007669"/>
    <property type="project" value="UniProtKB-KW"/>
</dbReference>
<dbReference type="GO" id="GO:0006935">
    <property type="term" value="P:chemotaxis"/>
    <property type="evidence" value="ECO:0007669"/>
    <property type="project" value="UniProtKB-KW"/>
</dbReference>
<dbReference type="AlphaFoldDB" id="A0A175RF44"/>
<name>A0A175RF44_9HYPH</name>
<evidence type="ECO:0008006" key="11">
    <source>
        <dbReference type="Google" id="ProtNLM"/>
    </source>
</evidence>
<feature type="domain" description="HAMP" evidence="8">
    <location>
        <begin position="339"/>
        <end position="391"/>
    </location>
</feature>
<evidence type="ECO:0000256" key="3">
    <source>
        <dbReference type="ARBA" id="ARBA00029447"/>
    </source>
</evidence>
<dbReference type="GO" id="GO:0004888">
    <property type="term" value="F:transmembrane signaling receptor activity"/>
    <property type="evidence" value="ECO:0007669"/>
    <property type="project" value="TreeGrafter"/>
</dbReference>
<evidence type="ECO:0000256" key="6">
    <source>
        <dbReference type="SAM" id="Phobius"/>
    </source>
</evidence>
<dbReference type="SUPFAM" id="SSF58104">
    <property type="entry name" value="Methyl-accepting chemotaxis protein (MCP) signaling domain"/>
    <property type="match status" value="1"/>
</dbReference>
<dbReference type="Gene3D" id="1.10.287.950">
    <property type="entry name" value="Methyl-accepting chemotaxis protein"/>
    <property type="match status" value="1"/>
</dbReference>
<keyword evidence="6" id="KW-0472">Membrane</keyword>
<keyword evidence="4" id="KW-0807">Transducer</keyword>
<feature type="compositionally biased region" description="Low complexity" evidence="5">
    <location>
        <begin position="415"/>
        <end position="429"/>
    </location>
</feature>